<dbReference type="Gene3D" id="3.30.70.2450">
    <property type="match status" value="1"/>
</dbReference>
<keyword evidence="3" id="KW-0285">Flavoprotein</keyword>
<dbReference type="Proteomes" id="UP000037558">
    <property type="component" value="Unassembled WGS sequence"/>
</dbReference>
<dbReference type="Pfam" id="PF01494">
    <property type="entry name" value="FAD_binding_3"/>
    <property type="match status" value="1"/>
</dbReference>
<comment type="caution">
    <text evidence="6">The sequence shown here is derived from an EMBL/GenBank/DDBJ whole genome shotgun (WGS) entry which is preliminary data.</text>
</comment>
<dbReference type="PANTHER" id="PTHR43004">
    <property type="entry name" value="TRK SYSTEM POTASSIUM UPTAKE PROTEIN"/>
    <property type="match status" value="1"/>
</dbReference>
<dbReference type="InterPro" id="IPR036188">
    <property type="entry name" value="FAD/NAD-bd_sf"/>
</dbReference>
<protein>
    <recommendedName>
        <fullName evidence="5">FAD-binding domain-containing protein</fullName>
    </recommendedName>
</protein>
<dbReference type="SUPFAM" id="SSF51905">
    <property type="entry name" value="FAD/NAD(P)-binding domain"/>
    <property type="match status" value="1"/>
</dbReference>
<dbReference type="Gene3D" id="3.40.30.120">
    <property type="match status" value="1"/>
</dbReference>
<proteinExistence type="inferred from homology"/>
<evidence type="ECO:0000313" key="7">
    <source>
        <dbReference type="Proteomes" id="UP000037558"/>
    </source>
</evidence>
<evidence type="ECO:0000313" key="6">
    <source>
        <dbReference type="EMBL" id="KOO41911.1"/>
    </source>
</evidence>
<dbReference type="InterPro" id="IPR002938">
    <property type="entry name" value="FAD-bd"/>
</dbReference>
<reference evidence="7" key="1">
    <citation type="submission" date="2015-08" db="EMBL/GenBank/DDBJ databases">
        <title>Fjat-14210 dsm16467.</title>
        <authorList>
            <person name="Liu B."/>
            <person name="Wang J."/>
            <person name="Zhu Y."/>
            <person name="Liu G."/>
            <person name="Chen Q."/>
            <person name="Chen Z."/>
            <person name="Lan J."/>
            <person name="Che J."/>
            <person name="Ge C."/>
            <person name="Shi H."/>
            <person name="Pan Z."/>
            <person name="Liu X."/>
        </authorList>
    </citation>
    <scope>NUCLEOTIDE SEQUENCE [LARGE SCALE GENOMIC DNA]</scope>
    <source>
        <strain evidence="7">DSM 16467</strain>
    </source>
</reference>
<keyword evidence="4" id="KW-0274">FAD</keyword>
<dbReference type="PATRIC" id="fig|284581.3.peg.13"/>
<dbReference type="PRINTS" id="PR00420">
    <property type="entry name" value="RNGMNOXGNASE"/>
</dbReference>
<dbReference type="GO" id="GO:0016709">
    <property type="term" value="F:oxidoreductase activity, acting on paired donors, with incorporation or reduction of molecular oxygen, NAD(P)H as one donor, and incorporation of one atom of oxygen"/>
    <property type="evidence" value="ECO:0007669"/>
    <property type="project" value="UniProtKB-ARBA"/>
</dbReference>
<sequence>MTQIDVLIIGAGPVGLTAANLLTKQGVSCMIVDQLTERSPYSKAFGIQPRTLEMLHLLGVSERFIDRGYPAAGARIHFGHQSPATVEFGSLHTPYPYIFVLSQAETESILETYLSEQGVTVQRNTSFFHLEQNEQESVVTLQHKDSFFSIQARYVLACDGAHSSVREKLRVPFKGSAHHVTYFLGDVKATNVPHDGYLNAFLTDSGVGFCLPLGNDVTRLITIDSTQQQRSHQLPLTLDEFQQSVNRIFPWNITIQESTWLSQFGTAEKLVSSYRKGNVFFLGDAAHVHSPLGGQGMNTGIQDAANLSWKLASVLKGHSPLSLLNSYEKERRPIARTILRSTTMGLRAATLQHKFARQARNNVGKRVIGTSVAQEQILARLMNLSFSYKRCYKTLQDPHLSRTSIQPGDRLPDMRLLHPNGSSVRLYDLLQKYGFLTLLYRDAITDQELGEIQHLSHRYPGHVSVITKGGPSKKGVSHLYDDKRALHRYAEPGSYLLIRPDGYVGVHASSLSSFNEQCQFFLTSQSGQA</sequence>
<dbReference type="InterPro" id="IPR036249">
    <property type="entry name" value="Thioredoxin-like_sf"/>
</dbReference>
<evidence type="ECO:0000256" key="4">
    <source>
        <dbReference type="ARBA" id="ARBA00022827"/>
    </source>
</evidence>
<keyword evidence="7" id="KW-1185">Reference proteome</keyword>
<accession>A0A0M0KSW5</accession>
<feature type="domain" description="FAD-binding" evidence="5">
    <location>
        <begin position="4"/>
        <end position="341"/>
    </location>
</feature>
<evidence type="ECO:0000256" key="2">
    <source>
        <dbReference type="ARBA" id="ARBA00007801"/>
    </source>
</evidence>
<dbReference type="GO" id="GO:0071949">
    <property type="term" value="F:FAD binding"/>
    <property type="evidence" value="ECO:0007669"/>
    <property type="project" value="InterPro"/>
</dbReference>
<evidence type="ECO:0000256" key="3">
    <source>
        <dbReference type="ARBA" id="ARBA00022630"/>
    </source>
</evidence>
<evidence type="ECO:0000256" key="1">
    <source>
        <dbReference type="ARBA" id="ARBA00001974"/>
    </source>
</evidence>
<dbReference type="SUPFAM" id="SSF52833">
    <property type="entry name" value="Thioredoxin-like"/>
    <property type="match status" value="1"/>
</dbReference>
<evidence type="ECO:0000259" key="5">
    <source>
        <dbReference type="Pfam" id="PF01494"/>
    </source>
</evidence>
<dbReference type="STRING" id="284581.AMD01_18690"/>
<dbReference type="InterPro" id="IPR050641">
    <property type="entry name" value="RIFMO-like"/>
</dbReference>
<dbReference type="PANTHER" id="PTHR43004:SF19">
    <property type="entry name" value="BINDING MONOOXYGENASE, PUTATIVE (JCVI)-RELATED"/>
    <property type="match status" value="1"/>
</dbReference>
<comment type="cofactor">
    <cofactor evidence="1">
        <name>FAD</name>
        <dbReference type="ChEBI" id="CHEBI:57692"/>
    </cofactor>
</comment>
<gene>
    <name evidence="6" type="ORF">AMD01_18690</name>
</gene>
<comment type="similarity">
    <text evidence="2">Belongs to the PheA/TfdB FAD monooxygenase family.</text>
</comment>
<dbReference type="Gene3D" id="3.50.50.60">
    <property type="entry name" value="FAD/NAD(P)-binding domain"/>
    <property type="match status" value="1"/>
</dbReference>
<dbReference type="AlphaFoldDB" id="A0A0M0KSW5"/>
<organism evidence="6 7">
    <name type="scientific">Priestia koreensis</name>
    <dbReference type="NCBI Taxonomy" id="284581"/>
    <lineage>
        <taxon>Bacteria</taxon>
        <taxon>Bacillati</taxon>
        <taxon>Bacillota</taxon>
        <taxon>Bacilli</taxon>
        <taxon>Bacillales</taxon>
        <taxon>Bacillaceae</taxon>
        <taxon>Priestia</taxon>
    </lineage>
</organism>
<name>A0A0M0KSW5_9BACI</name>
<dbReference type="EMBL" id="LILC01000027">
    <property type="protein sequence ID" value="KOO41911.1"/>
    <property type="molecule type" value="Genomic_DNA"/>
</dbReference>